<feature type="transmembrane region" description="Helical" evidence="2">
    <location>
        <begin position="98"/>
        <end position="115"/>
    </location>
</feature>
<feature type="transmembrane region" description="Helical" evidence="2">
    <location>
        <begin position="185"/>
        <end position="205"/>
    </location>
</feature>
<feature type="transmembrane region" description="Helical" evidence="2">
    <location>
        <begin position="453"/>
        <end position="470"/>
    </location>
</feature>
<keyword evidence="4" id="KW-1185">Reference proteome</keyword>
<protein>
    <recommendedName>
        <fullName evidence="5">Glycosyltransferase RgtA/B/C/D-like domain-containing protein</fullName>
    </recommendedName>
</protein>
<evidence type="ECO:0000256" key="2">
    <source>
        <dbReference type="SAM" id="Phobius"/>
    </source>
</evidence>
<sequence>MQKSSNSNNERRGRKRGITQGGWRPESTQASGRYRNPRLFFSFCARLRLFSFSSYFLLLTYCMKSPSRLAWLFCSVFIVMVSFWYYPKWKNTQTEAIISWDASGYYMYLPAIFVYHDLKELKFRDYVVTKYQPAPGFDQAFLHPESGHYVMKYSSGLALQELPFFLVAHVLASPLGYPADGFSTPYQLVLQIANTLVALLALWLVRRALLPRFGEWPTVLTLLILVLGTNYLDYSAINGAMTHNWLFLWYAVLMLLTPAFYRHPTVGKAVAIGAVIGLMTLTRPTEILAALIPVFWGLRPKWASVRERLIFWQGHLGHLLGAAIAGAAFISIQPLYWHYVSGDWIVYSYQDQGFSWLRPHLWDGIFSFRSGWLLYSPLLITALLGFGALRRREPFGFWAILSFVAVFIYVTFAWDIWWYGGSLGQRAMVQSYAVLAWPLAAALSWILARPRWLMAYAVFFIVGVYYNLWLTHQAHRGGLLAAGDMNRAYWLRIIGRYDVPKEARLLLDSNGWYTGPTDNAKVLISEDFERQEGTACSGPPLAGRCSFLLDFEHQNTPDYSVPMKPGDYTWLRATVQAHANEPQWDMWSMTLLTVRFYKADAVVKESFIRLERALEPGQTTTLPLDVHTPRRGNYDRVVVKLWHPGKTHLLVDNLQLVGFPD</sequence>
<organism evidence="3 4">
    <name type="scientific">Hymenobacter wooponensis</name>
    <dbReference type="NCBI Taxonomy" id="1525360"/>
    <lineage>
        <taxon>Bacteria</taxon>
        <taxon>Pseudomonadati</taxon>
        <taxon>Bacteroidota</taxon>
        <taxon>Cytophagia</taxon>
        <taxon>Cytophagales</taxon>
        <taxon>Hymenobacteraceae</taxon>
        <taxon>Hymenobacter</taxon>
    </lineage>
</organism>
<keyword evidence="2" id="KW-1133">Transmembrane helix</keyword>
<keyword evidence="2" id="KW-0472">Membrane</keyword>
<gene>
    <name evidence="3" type="ORF">EU557_18065</name>
</gene>
<feature type="transmembrane region" description="Helical" evidence="2">
    <location>
        <begin position="243"/>
        <end position="261"/>
    </location>
</feature>
<feature type="transmembrane region" description="Helical" evidence="2">
    <location>
        <begin position="395"/>
        <end position="417"/>
    </location>
</feature>
<keyword evidence="2" id="KW-0812">Transmembrane</keyword>
<comment type="caution">
    <text evidence="3">The sequence shown here is derived from an EMBL/GenBank/DDBJ whole genome shotgun (WGS) entry which is preliminary data.</text>
</comment>
<feature type="transmembrane region" description="Helical" evidence="2">
    <location>
        <begin position="429"/>
        <end position="447"/>
    </location>
</feature>
<dbReference type="AlphaFoldDB" id="A0A4Z0MH79"/>
<evidence type="ECO:0000313" key="3">
    <source>
        <dbReference type="EMBL" id="TGD78881.1"/>
    </source>
</evidence>
<evidence type="ECO:0000256" key="1">
    <source>
        <dbReference type="SAM" id="MobiDB-lite"/>
    </source>
</evidence>
<dbReference type="Proteomes" id="UP000298284">
    <property type="component" value="Unassembled WGS sequence"/>
</dbReference>
<dbReference type="RefSeq" id="WP_135531873.1">
    <property type="nucleotide sequence ID" value="NZ_SRKZ01000005.1"/>
</dbReference>
<evidence type="ECO:0008006" key="5">
    <source>
        <dbReference type="Google" id="ProtNLM"/>
    </source>
</evidence>
<dbReference type="EMBL" id="SRKZ01000005">
    <property type="protein sequence ID" value="TGD78881.1"/>
    <property type="molecule type" value="Genomic_DNA"/>
</dbReference>
<evidence type="ECO:0000313" key="4">
    <source>
        <dbReference type="Proteomes" id="UP000298284"/>
    </source>
</evidence>
<name>A0A4Z0MH79_9BACT</name>
<feature type="transmembrane region" description="Helical" evidence="2">
    <location>
        <begin position="217"/>
        <end position="237"/>
    </location>
</feature>
<dbReference type="OrthoDB" id="136762at2"/>
<feature type="transmembrane region" description="Helical" evidence="2">
    <location>
        <begin position="372"/>
        <end position="389"/>
    </location>
</feature>
<reference evidence="3 4" key="1">
    <citation type="submission" date="2019-04" db="EMBL/GenBank/DDBJ databases">
        <authorList>
            <person name="Feng G."/>
            <person name="Zhang J."/>
            <person name="Zhu H."/>
        </authorList>
    </citation>
    <scope>NUCLEOTIDE SEQUENCE [LARGE SCALE GENOMIC DNA]</scope>
    <source>
        <strain evidence="3 4">JCM 19491</strain>
    </source>
</reference>
<proteinExistence type="predicted"/>
<feature type="region of interest" description="Disordered" evidence="1">
    <location>
        <begin position="1"/>
        <end position="30"/>
    </location>
</feature>
<feature type="transmembrane region" description="Helical" evidence="2">
    <location>
        <begin position="270"/>
        <end position="296"/>
    </location>
</feature>
<feature type="transmembrane region" description="Helical" evidence="2">
    <location>
        <begin position="316"/>
        <end position="337"/>
    </location>
</feature>
<accession>A0A4Z0MH79</accession>
<feature type="transmembrane region" description="Helical" evidence="2">
    <location>
        <begin position="69"/>
        <end position="86"/>
    </location>
</feature>